<feature type="compositionally biased region" description="Polar residues" evidence="1">
    <location>
        <begin position="37"/>
        <end position="49"/>
    </location>
</feature>
<dbReference type="AlphaFoldDB" id="A0A024S9J9"/>
<evidence type="ECO:0000256" key="1">
    <source>
        <dbReference type="SAM" id="MobiDB-lite"/>
    </source>
</evidence>
<name>A0A024S9J9_HYPJR</name>
<evidence type="ECO:0000313" key="2">
    <source>
        <dbReference type="EMBL" id="ETS02004.1"/>
    </source>
</evidence>
<dbReference type="EMBL" id="KI911146">
    <property type="protein sequence ID" value="ETS02004.1"/>
    <property type="molecule type" value="Genomic_DNA"/>
</dbReference>
<sequence length="132" mass="14388">MADALLALPPAVLLPPELLDDRGQARQASHISRHSRPQWQQRRGGTRASSVVMGPYEYTSTGGATYDTTRTRTADAAALRVAIWPSVTEIWDVEQRAQVAESLQLGHKDDAFRAQAGGAWHLVDGEEVPATE</sequence>
<dbReference type="OrthoDB" id="4900487at2759"/>
<dbReference type="HOGENOM" id="CLU_1917328_0_0_1"/>
<proteinExistence type="predicted"/>
<dbReference type="KEGG" id="trr:M419DRAFT_129795"/>
<protein>
    <submittedName>
        <fullName evidence="2">Uncharacterized protein</fullName>
    </submittedName>
</protein>
<feature type="region of interest" description="Disordered" evidence="1">
    <location>
        <begin position="23"/>
        <end position="51"/>
    </location>
</feature>
<organism evidence="2 3">
    <name type="scientific">Hypocrea jecorina (strain ATCC 56765 / BCRC 32924 / NRRL 11460 / Rut C-30)</name>
    <name type="common">Trichoderma reesei</name>
    <dbReference type="NCBI Taxonomy" id="1344414"/>
    <lineage>
        <taxon>Eukaryota</taxon>
        <taxon>Fungi</taxon>
        <taxon>Dikarya</taxon>
        <taxon>Ascomycota</taxon>
        <taxon>Pezizomycotina</taxon>
        <taxon>Sordariomycetes</taxon>
        <taxon>Hypocreomycetidae</taxon>
        <taxon>Hypocreales</taxon>
        <taxon>Hypocreaceae</taxon>
        <taxon>Trichoderma</taxon>
    </lineage>
</organism>
<reference evidence="3" key="1">
    <citation type="journal article" date="2013" name="Ind. Biotechnol.">
        <title>Comparative genomics analysis of Trichoderma reesei strains.</title>
        <authorList>
            <person name="Koike H."/>
            <person name="Aerts A."/>
            <person name="LaButti K."/>
            <person name="Grigoriev I.V."/>
            <person name="Baker S.E."/>
        </authorList>
    </citation>
    <scope>NUCLEOTIDE SEQUENCE [LARGE SCALE GENOMIC DNA]</scope>
    <source>
        <strain evidence="3">ATCC 56765 / BCRC 32924 / NRRL 11460 / Rut C-30</strain>
    </source>
</reference>
<accession>A0A024S9J9</accession>
<gene>
    <name evidence="2" type="ORF">M419DRAFT_129795</name>
</gene>
<evidence type="ECO:0000313" key="3">
    <source>
        <dbReference type="Proteomes" id="UP000024376"/>
    </source>
</evidence>
<dbReference type="Proteomes" id="UP000024376">
    <property type="component" value="Unassembled WGS sequence"/>
</dbReference>